<dbReference type="EC" id="7.6.2.9" evidence="5"/>
<gene>
    <name evidence="7" type="ORF">EJN90_04490</name>
</gene>
<keyword evidence="2" id="KW-0547">Nucleotide-binding</keyword>
<dbReference type="SMART" id="SM00382">
    <property type="entry name" value="AAA"/>
    <property type="match status" value="1"/>
</dbReference>
<dbReference type="InterPro" id="IPR003439">
    <property type="entry name" value="ABC_transporter-like_ATP-bd"/>
</dbReference>
<dbReference type="SUPFAM" id="SSF52540">
    <property type="entry name" value="P-loop containing nucleoside triphosphate hydrolases"/>
    <property type="match status" value="1"/>
</dbReference>
<evidence type="ECO:0000256" key="2">
    <source>
        <dbReference type="ARBA" id="ARBA00022741"/>
    </source>
</evidence>
<dbReference type="FunFam" id="3.40.50.300:FF:000425">
    <property type="entry name" value="Probable ABC transporter, ATP-binding subunit"/>
    <property type="match status" value="1"/>
</dbReference>
<evidence type="ECO:0000259" key="6">
    <source>
        <dbReference type="PROSITE" id="PS50893"/>
    </source>
</evidence>
<dbReference type="GO" id="GO:0016887">
    <property type="term" value="F:ATP hydrolysis activity"/>
    <property type="evidence" value="ECO:0007669"/>
    <property type="project" value="InterPro"/>
</dbReference>
<dbReference type="AlphaFoldDB" id="A0A3S9H9G8"/>
<evidence type="ECO:0000256" key="1">
    <source>
        <dbReference type="ARBA" id="ARBA00022448"/>
    </source>
</evidence>
<sequence>MGELKIEQLSKYFGNTKALDNININIKKNEFIAILGPSGCGKTTLLRSVAGFLEPTGGLIKFQGESFFENGRSLPVEERQLGMVFQHFALWPHMTVKQHVEYPLKSSQNKKRFDSVRRKEMMDHALKLVELDQFEKRYPHELSGGQKQRVALARAIVAEPRMLLMDEPLSALDAHLKQIMVHEIKRIHRLTRATTLYVTHDQSEAMALADRIIVMNKGKIEQFDTPHNLYHYPNTPFVANFVSKALLVDGNWEGEQFRPANSENTTWAGKGIADYFKRNQMYPVRPEELSIVPAQTNEKATGLRGTIKDKQFLGRETRYIVYALGKELEIISNQMQDGEVDQEVFVAKR</sequence>
<reference evidence="8" key="1">
    <citation type="submission" date="2018-12" db="EMBL/GenBank/DDBJ databases">
        <title>Complete genome sequencing of Jeotgalibaca sp. H21T32.</title>
        <authorList>
            <person name="Bae J.-W."/>
            <person name="Lee S.-Y."/>
        </authorList>
    </citation>
    <scope>NUCLEOTIDE SEQUENCE [LARGE SCALE GENOMIC DNA]</scope>
    <source>
        <strain evidence="8">H21T32</strain>
    </source>
</reference>
<dbReference type="PROSITE" id="PS50893">
    <property type="entry name" value="ABC_TRANSPORTER_2"/>
    <property type="match status" value="1"/>
</dbReference>
<dbReference type="GO" id="GO:0043190">
    <property type="term" value="C:ATP-binding cassette (ABC) transporter complex"/>
    <property type="evidence" value="ECO:0007669"/>
    <property type="project" value="InterPro"/>
</dbReference>
<dbReference type="InterPro" id="IPR017871">
    <property type="entry name" value="ABC_transporter-like_CS"/>
</dbReference>
<dbReference type="EMBL" id="CP034465">
    <property type="protein sequence ID" value="AZP03987.1"/>
    <property type="molecule type" value="Genomic_DNA"/>
</dbReference>
<keyword evidence="3 7" id="KW-0067">ATP-binding</keyword>
<evidence type="ECO:0000256" key="5">
    <source>
        <dbReference type="ARBA" id="ARBA00066388"/>
    </source>
</evidence>
<keyword evidence="1" id="KW-0813">Transport</keyword>
<organism evidence="7 8">
    <name type="scientific">Jeotgalibaca ciconiae</name>
    <dbReference type="NCBI Taxonomy" id="2496265"/>
    <lineage>
        <taxon>Bacteria</taxon>
        <taxon>Bacillati</taxon>
        <taxon>Bacillota</taxon>
        <taxon>Bacilli</taxon>
        <taxon>Lactobacillales</taxon>
        <taxon>Carnobacteriaceae</taxon>
        <taxon>Jeotgalibaca</taxon>
    </lineage>
</organism>
<dbReference type="InterPro" id="IPR027417">
    <property type="entry name" value="P-loop_NTPase"/>
</dbReference>
<dbReference type="Proteomes" id="UP000273326">
    <property type="component" value="Chromosome"/>
</dbReference>
<feature type="domain" description="ABC transporter" evidence="6">
    <location>
        <begin position="4"/>
        <end position="242"/>
    </location>
</feature>
<dbReference type="RefSeq" id="WP_126109065.1">
    <property type="nucleotide sequence ID" value="NZ_CP034465.1"/>
</dbReference>
<proteinExistence type="predicted"/>
<accession>A0A3S9H9G8</accession>
<dbReference type="PANTHER" id="PTHR42781">
    <property type="entry name" value="SPERMIDINE/PUTRESCINE IMPORT ATP-BINDING PROTEIN POTA"/>
    <property type="match status" value="1"/>
</dbReference>
<dbReference type="Pfam" id="PF08402">
    <property type="entry name" value="TOBE_2"/>
    <property type="match status" value="1"/>
</dbReference>
<keyword evidence="8" id="KW-1185">Reference proteome</keyword>
<dbReference type="SUPFAM" id="SSF50331">
    <property type="entry name" value="MOP-like"/>
    <property type="match status" value="1"/>
</dbReference>
<dbReference type="PROSITE" id="PS00211">
    <property type="entry name" value="ABC_TRANSPORTER_1"/>
    <property type="match status" value="1"/>
</dbReference>
<keyword evidence="4" id="KW-1278">Translocase</keyword>
<evidence type="ECO:0000256" key="4">
    <source>
        <dbReference type="ARBA" id="ARBA00022967"/>
    </source>
</evidence>
<dbReference type="Pfam" id="PF00005">
    <property type="entry name" value="ABC_tran"/>
    <property type="match status" value="1"/>
</dbReference>
<dbReference type="InterPro" id="IPR008995">
    <property type="entry name" value="Mo/tungstate-bd_C_term_dom"/>
</dbReference>
<dbReference type="OrthoDB" id="9790614at2"/>
<dbReference type="Gene3D" id="3.40.50.300">
    <property type="entry name" value="P-loop containing nucleotide triphosphate hydrolases"/>
    <property type="match status" value="1"/>
</dbReference>
<evidence type="ECO:0000256" key="3">
    <source>
        <dbReference type="ARBA" id="ARBA00022840"/>
    </source>
</evidence>
<name>A0A3S9H9G8_9LACT</name>
<evidence type="ECO:0000313" key="8">
    <source>
        <dbReference type="Proteomes" id="UP000273326"/>
    </source>
</evidence>
<dbReference type="InterPro" id="IPR003593">
    <property type="entry name" value="AAA+_ATPase"/>
</dbReference>
<dbReference type="GO" id="GO:0015418">
    <property type="term" value="F:ABC-type quaternary ammonium compound transporting activity"/>
    <property type="evidence" value="ECO:0007669"/>
    <property type="project" value="UniProtKB-EC"/>
</dbReference>
<dbReference type="PANTHER" id="PTHR42781:SF4">
    <property type="entry name" value="SPERMIDINE_PUTRESCINE IMPORT ATP-BINDING PROTEIN POTA"/>
    <property type="match status" value="1"/>
</dbReference>
<dbReference type="KEGG" id="jeh:EJN90_04490"/>
<dbReference type="InterPro" id="IPR050093">
    <property type="entry name" value="ABC_SmlMolc_Importer"/>
</dbReference>
<dbReference type="InterPro" id="IPR013611">
    <property type="entry name" value="Transp-assoc_OB_typ2"/>
</dbReference>
<protein>
    <recommendedName>
        <fullName evidence="5">ABC-type quaternary amine transporter</fullName>
        <ecNumber evidence="5">7.6.2.9</ecNumber>
    </recommendedName>
</protein>
<evidence type="ECO:0000313" key="7">
    <source>
        <dbReference type="EMBL" id="AZP03987.1"/>
    </source>
</evidence>
<dbReference type="GO" id="GO:0005524">
    <property type="term" value="F:ATP binding"/>
    <property type="evidence" value="ECO:0007669"/>
    <property type="project" value="UniProtKB-KW"/>
</dbReference>